<dbReference type="Gene3D" id="3.40.50.10170">
    <property type="match status" value="1"/>
</dbReference>
<keyword evidence="4" id="KW-1185">Reference proteome</keyword>
<name>D0BNG2_9LACT</name>
<dbReference type="PROSITE" id="PS51482">
    <property type="entry name" value="DEGV"/>
    <property type="match status" value="1"/>
</dbReference>
<organism evidence="3 4">
    <name type="scientific">Granulicatella elegans ATCC 700633</name>
    <dbReference type="NCBI Taxonomy" id="626369"/>
    <lineage>
        <taxon>Bacteria</taxon>
        <taxon>Bacillati</taxon>
        <taxon>Bacillota</taxon>
        <taxon>Bacilli</taxon>
        <taxon>Lactobacillales</taxon>
        <taxon>Carnobacteriaceae</taxon>
        <taxon>Granulicatella</taxon>
    </lineage>
</organism>
<proteinExistence type="predicted"/>
<dbReference type="SUPFAM" id="SSF82549">
    <property type="entry name" value="DAK1/DegV-like"/>
    <property type="match status" value="1"/>
</dbReference>
<evidence type="ECO:0000313" key="4">
    <source>
        <dbReference type="Proteomes" id="UP000002939"/>
    </source>
</evidence>
<dbReference type="InterPro" id="IPR050270">
    <property type="entry name" value="DegV_domain_contain"/>
</dbReference>
<dbReference type="AlphaFoldDB" id="D0BNG2"/>
<keyword evidence="2" id="KW-0446">Lipid-binding</keyword>
<dbReference type="Gene3D" id="3.30.1180.10">
    <property type="match status" value="1"/>
</dbReference>
<reference evidence="3" key="2">
    <citation type="submission" date="2011-10" db="EMBL/GenBank/DDBJ databases">
        <title>The Genome Sequence of Granulicatella elegans ATCC 700633.</title>
        <authorList>
            <consortium name="The Broad Institute Genome Sequencing Platform"/>
            <consortium name="The Broad Institute Genome Sequencing Center for Infectious Disease"/>
            <person name="Earl A."/>
            <person name="Ward D."/>
            <person name="Feldgarden M."/>
            <person name="Gevers D."/>
            <person name="Sibley C.D."/>
            <person name="Field T.R."/>
            <person name="Grinwis M."/>
            <person name="Eshaghurshan C.S."/>
            <person name="Surette M.G."/>
            <person name="Young S.K."/>
            <person name="Zeng Q."/>
            <person name="Gargeya S."/>
            <person name="Fitzgerald M."/>
            <person name="Haas B."/>
            <person name="Abouelleil A."/>
            <person name="Alvarado L."/>
            <person name="Arachchi H.M."/>
            <person name="Berlin A."/>
            <person name="Brown A."/>
            <person name="Chapman S.B."/>
            <person name="Chen Z."/>
            <person name="Dunbar C."/>
            <person name="Freedman E."/>
            <person name="Gearin G."/>
            <person name="Goldberg J."/>
            <person name="Griggs A."/>
            <person name="Gujja S."/>
            <person name="Heiman D."/>
            <person name="Howarth C."/>
            <person name="Larson L."/>
            <person name="Lui A."/>
            <person name="MacDonald P.J.P."/>
            <person name="Montmayeur A."/>
            <person name="Murphy C."/>
            <person name="Neiman D."/>
            <person name="Pearson M."/>
            <person name="Priest M."/>
            <person name="Roberts A."/>
            <person name="Saif S."/>
            <person name="Shea T."/>
            <person name="Shenoy N."/>
            <person name="Sisk P."/>
            <person name="Stolte C."/>
            <person name="Sykes S."/>
            <person name="Wortman J."/>
            <person name="Nusbaum C."/>
            <person name="Birren B."/>
        </authorList>
    </citation>
    <scope>NUCLEOTIDE SEQUENCE [LARGE SCALE GENOMIC DNA]</scope>
    <source>
        <strain evidence="3">ATCC 700633</strain>
    </source>
</reference>
<dbReference type="PANTHER" id="PTHR33434">
    <property type="entry name" value="DEGV DOMAIN-CONTAINING PROTEIN DR_1986-RELATED"/>
    <property type="match status" value="1"/>
</dbReference>
<dbReference type="OrthoDB" id="9775494at2"/>
<protein>
    <submittedName>
        <fullName evidence="3">DegV family EDD domain-containing protein</fullName>
    </submittedName>
</protein>
<dbReference type="Pfam" id="PF02645">
    <property type="entry name" value="DegV"/>
    <property type="match status" value="1"/>
</dbReference>
<dbReference type="PANTHER" id="PTHR33434:SF2">
    <property type="entry name" value="FATTY ACID-BINDING PROTEIN TM_1468"/>
    <property type="match status" value="1"/>
</dbReference>
<sequence>MKIAIVTDSTAYLTPEERREWDIYVLPLSVIFGQESYREEQDLTTADFYEKVKNSEVFPTSSQPAVGETIELFRELSHHYDAIIPILLSSGISGTYQTVVTVAEELQDEVLIYPIDSGISCAPQARAVRLAAMMAKDEQYTAKEIVACVQQLVDRTTAYFIVDDLNNLQRGGRLSAGAALVGSMLKIKPILTFEEKKIVALEKIRTQQKAMKRIEQLFEEDTQTTDGDGYELVIIHANAPEAGEAWRAQIQEKYPKLRTSLAYFGPVIGTHLGQGALGCSWDIVIEKNLEMI</sequence>
<dbReference type="InterPro" id="IPR043168">
    <property type="entry name" value="DegV_C"/>
</dbReference>
<comment type="function">
    <text evidence="1">May bind long-chain fatty acids, such as palmitate, and may play a role in lipid transport or fatty acid metabolism.</text>
</comment>
<dbReference type="STRING" id="626369.HMPREF0446_01497"/>
<dbReference type="NCBIfam" id="TIGR00762">
    <property type="entry name" value="DegV"/>
    <property type="match status" value="1"/>
</dbReference>
<evidence type="ECO:0000313" key="3">
    <source>
        <dbReference type="EMBL" id="EEW92427.1"/>
    </source>
</evidence>
<reference evidence="3" key="1">
    <citation type="submission" date="2009-09" db="EMBL/GenBank/DDBJ databases">
        <authorList>
            <consortium name="The Broad Institute Genome Sequencing Platform"/>
            <person name="Ward D."/>
            <person name="Feldgarden M."/>
            <person name="Earl A."/>
            <person name="Young S.K."/>
            <person name="Zeng Q."/>
            <person name="Koehrsen M."/>
            <person name="Alvarado L."/>
            <person name="Berlin A."/>
            <person name="Bochicchio J."/>
            <person name="Borenstein D."/>
            <person name="Chapman S.B."/>
            <person name="Chen Z."/>
            <person name="Engels R."/>
            <person name="Freedman E."/>
            <person name="Gellesch M."/>
            <person name="Goldberg J."/>
            <person name="Griggs A."/>
            <person name="Gujja S."/>
            <person name="Heilman E."/>
            <person name="Heiman D."/>
            <person name="Hepburn T."/>
            <person name="Howarth C."/>
            <person name="Jen D."/>
            <person name="Larson L."/>
            <person name="Lewis B."/>
            <person name="Mehta T."/>
            <person name="Park D."/>
            <person name="Pearson M."/>
            <person name="Roberts A."/>
            <person name="Saif S."/>
            <person name="Shea T."/>
            <person name="Shenoy N."/>
            <person name="Sisk P."/>
            <person name="Stolte C."/>
            <person name="Sykes S."/>
            <person name="Thomson T."/>
            <person name="Walk T."/>
            <person name="White J."/>
            <person name="Yandava C."/>
            <person name="Sibley C.D."/>
            <person name="Field T.R."/>
            <person name="Grinwis M."/>
            <person name="Eshaghurshan C.S."/>
            <person name="Surette M.G."/>
            <person name="Haas B."/>
            <person name="Nusbaum C."/>
            <person name="Birren B."/>
        </authorList>
    </citation>
    <scope>NUCLEOTIDE SEQUENCE [LARGE SCALE GENOMIC DNA]</scope>
    <source>
        <strain evidence="3">ATCC 700633</strain>
    </source>
</reference>
<dbReference type="RefSeq" id="WP_006703773.1">
    <property type="nucleotide sequence ID" value="NZ_KI391971.1"/>
</dbReference>
<dbReference type="GO" id="GO:0008289">
    <property type="term" value="F:lipid binding"/>
    <property type="evidence" value="ECO:0007669"/>
    <property type="project" value="UniProtKB-KW"/>
</dbReference>
<gene>
    <name evidence="3" type="ORF">HMPREF0446_01497</name>
</gene>
<dbReference type="eggNOG" id="COG1307">
    <property type="taxonomic scope" value="Bacteria"/>
</dbReference>
<dbReference type="Proteomes" id="UP000002939">
    <property type="component" value="Unassembled WGS sequence"/>
</dbReference>
<dbReference type="EMBL" id="ACRF02000001">
    <property type="protein sequence ID" value="EEW92427.1"/>
    <property type="molecule type" value="Genomic_DNA"/>
</dbReference>
<evidence type="ECO:0000256" key="1">
    <source>
        <dbReference type="ARBA" id="ARBA00003238"/>
    </source>
</evidence>
<evidence type="ECO:0000256" key="2">
    <source>
        <dbReference type="ARBA" id="ARBA00023121"/>
    </source>
</evidence>
<dbReference type="InterPro" id="IPR003797">
    <property type="entry name" value="DegV"/>
</dbReference>
<dbReference type="HOGENOM" id="CLU_048251_3_1_9"/>
<comment type="caution">
    <text evidence="3">The sequence shown here is derived from an EMBL/GenBank/DDBJ whole genome shotgun (WGS) entry which is preliminary data.</text>
</comment>
<accession>D0BNG2</accession>